<proteinExistence type="predicted"/>
<dbReference type="Proteomes" id="UP000006039">
    <property type="component" value="Unassembled WGS sequence"/>
</dbReference>
<dbReference type="HOGENOM" id="CLU_060561_0_1_1"/>
<reference evidence="4" key="4">
    <citation type="journal article" date="2015" name="G3 (Bethesda)">
        <title>Genome sequences of three phytopathogenic species of the Magnaporthaceae family of fungi.</title>
        <authorList>
            <person name="Okagaki L.H."/>
            <person name="Nunes C.C."/>
            <person name="Sailsbery J."/>
            <person name="Clay B."/>
            <person name="Brown D."/>
            <person name="John T."/>
            <person name="Oh Y."/>
            <person name="Young N."/>
            <person name="Fitzgerald M."/>
            <person name="Haas B.J."/>
            <person name="Zeng Q."/>
            <person name="Young S."/>
            <person name="Adiconis X."/>
            <person name="Fan L."/>
            <person name="Levin J.Z."/>
            <person name="Mitchell T.K."/>
            <person name="Okubara P.A."/>
            <person name="Farman M.L."/>
            <person name="Kohn L.M."/>
            <person name="Birren B."/>
            <person name="Ma L.-J."/>
            <person name="Dean R.A."/>
        </authorList>
    </citation>
    <scope>NUCLEOTIDE SEQUENCE</scope>
    <source>
        <strain evidence="4">R3-111a-1</strain>
    </source>
</reference>
<dbReference type="EMBL" id="GL385396">
    <property type="protein sequence ID" value="EJT78016.1"/>
    <property type="molecule type" value="Genomic_DNA"/>
</dbReference>
<dbReference type="RefSeq" id="XP_009219161.1">
    <property type="nucleotide sequence ID" value="XM_009220897.1"/>
</dbReference>
<evidence type="ECO:0000313" key="4">
    <source>
        <dbReference type="EnsemblFungi" id="EJT78016"/>
    </source>
</evidence>
<reference evidence="5" key="1">
    <citation type="submission" date="2010-07" db="EMBL/GenBank/DDBJ databases">
        <title>The genome sequence of Gaeumannomyces graminis var. tritici strain R3-111a-1.</title>
        <authorList>
            <consortium name="The Broad Institute Genome Sequencing Platform"/>
            <person name="Ma L.-J."/>
            <person name="Dead R."/>
            <person name="Young S."/>
            <person name="Zeng Q."/>
            <person name="Koehrsen M."/>
            <person name="Alvarado L."/>
            <person name="Berlin A."/>
            <person name="Chapman S.B."/>
            <person name="Chen Z."/>
            <person name="Freedman E."/>
            <person name="Gellesch M."/>
            <person name="Goldberg J."/>
            <person name="Griggs A."/>
            <person name="Gujja S."/>
            <person name="Heilman E.R."/>
            <person name="Heiman D."/>
            <person name="Hepburn T."/>
            <person name="Howarth C."/>
            <person name="Jen D."/>
            <person name="Larson L."/>
            <person name="Mehta T."/>
            <person name="Neiman D."/>
            <person name="Pearson M."/>
            <person name="Roberts A."/>
            <person name="Saif S."/>
            <person name="Shea T."/>
            <person name="Shenoy N."/>
            <person name="Sisk P."/>
            <person name="Stolte C."/>
            <person name="Sykes S."/>
            <person name="Walk T."/>
            <person name="White J."/>
            <person name="Yandava C."/>
            <person name="Haas B."/>
            <person name="Nusbaum C."/>
            <person name="Birren B."/>
        </authorList>
    </citation>
    <scope>NUCLEOTIDE SEQUENCE [LARGE SCALE GENOMIC DNA]</scope>
    <source>
        <strain evidence="5">R3-111a-1</strain>
    </source>
</reference>
<dbReference type="PANTHER" id="PTHR42339">
    <property type="entry name" value="HISTONE H1"/>
    <property type="match status" value="1"/>
</dbReference>
<reference evidence="3" key="3">
    <citation type="submission" date="2010-09" db="EMBL/GenBank/DDBJ databases">
        <title>Annotation of Gaeumannomyces graminis var. tritici R3-111a-1.</title>
        <authorList>
            <consortium name="The Broad Institute Genome Sequencing Platform"/>
            <person name="Ma L.-J."/>
            <person name="Dead R."/>
            <person name="Young S.K."/>
            <person name="Zeng Q."/>
            <person name="Gargeya S."/>
            <person name="Fitzgerald M."/>
            <person name="Haas B."/>
            <person name="Abouelleil A."/>
            <person name="Alvarado L."/>
            <person name="Arachchi H.M."/>
            <person name="Berlin A."/>
            <person name="Brown A."/>
            <person name="Chapman S.B."/>
            <person name="Chen Z."/>
            <person name="Dunbar C."/>
            <person name="Freedman E."/>
            <person name="Gearin G."/>
            <person name="Gellesch M."/>
            <person name="Goldberg J."/>
            <person name="Griggs A."/>
            <person name="Gujja S."/>
            <person name="Heiman D."/>
            <person name="Howarth C."/>
            <person name="Larson L."/>
            <person name="Lui A."/>
            <person name="MacDonald P.J.P."/>
            <person name="Mehta T."/>
            <person name="Montmayeur A."/>
            <person name="Murphy C."/>
            <person name="Neiman D."/>
            <person name="Pearson M."/>
            <person name="Priest M."/>
            <person name="Roberts A."/>
            <person name="Saif S."/>
            <person name="Shea T."/>
            <person name="Shenoy N."/>
            <person name="Sisk P."/>
            <person name="Stolte C."/>
            <person name="Sykes S."/>
            <person name="Yandava C."/>
            <person name="Wortman J."/>
            <person name="Nusbaum C."/>
            <person name="Birren B."/>
        </authorList>
    </citation>
    <scope>NUCLEOTIDE SEQUENCE</scope>
    <source>
        <strain evidence="3">R3-111a-1</strain>
    </source>
</reference>
<dbReference type="AlphaFoldDB" id="J3NPB1"/>
<dbReference type="GeneID" id="20343577"/>
<reference evidence="3" key="2">
    <citation type="submission" date="2010-07" db="EMBL/GenBank/DDBJ databases">
        <authorList>
            <consortium name="The Broad Institute Genome Sequencing Platform"/>
            <consortium name="Broad Institute Genome Sequencing Center for Infectious Disease"/>
            <person name="Ma L.-J."/>
            <person name="Dead R."/>
            <person name="Young S."/>
            <person name="Zeng Q."/>
            <person name="Koehrsen M."/>
            <person name="Alvarado L."/>
            <person name="Berlin A."/>
            <person name="Chapman S.B."/>
            <person name="Chen Z."/>
            <person name="Freedman E."/>
            <person name="Gellesch M."/>
            <person name="Goldberg J."/>
            <person name="Griggs A."/>
            <person name="Gujja S."/>
            <person name="Heilman E.R."/>
            <person name="Heiman D."/>
            <person name="Hepburn T."/>
            <person name="Howarth C."/>
            <person name="Jen D."/>
            <person name="Larson L."/>
            <person name="Mehta T."/>
            <person name="Neiman D."/>
            <person name="Pearson M."/>
            <person name="Roberts A."/>
            <person name="Saif S."/>
            <person name="Shea T."/>
            <person name="Shenoy N."/>
            <person name="Sisk P."/>
            <person name="Stolte C."/>
            <person name="Sykes S."/>
            <person name="Walk T."/>
            <person name="White J."/>
            <person name="Yandava C."/>
            <person name="Haas B."/>
            <person name="Nusbaum C."/>
            <person name="Birren B."/>
        </authorList>
    </citation>
    <scope>NUCLEOTIDE SEQUENCE</scope>
    <source>
        <strain evidence="3">R3-111a-1</strain>
    </source>
</reference>
<dbReference type="EnsemblFungi" id="EJT78016">
    <property type="protein sequence ID" value="EJT78016"/>
    <property type="gene ID" value="GGTG_03119"/>
</dbReference>
<evidence type="ECO:0000259" key="2">
    <source>
        <dbReference type="Pfam" id="PF24852"/>
    </source>
</evidence>
<dbReference type="PANTHER" id="PTHR42339:SF1">
    <property type="entry name" value="HISTONE H1"/>
    <property type="match status" value="1"/>
</dbReference>
<feature type="region of interest" description="Disordered" evidence="1">
    <location>
        <begin position="194"/>
        <end position="221"/>
    </location>
</feature>
<dbReference type="STRING" id="644352.J3NPB1"/>
<evidence type="ECO:0000313" key="5">
    <source>
        <dbReference type="Proteomes" id="UP000006039"/>
    </source>
</evidence>
<protein>
    <recommendedName>
        <fullName evidence="2">DUF7726 domain-containing protein</fullName>
    </recommendedName>
</protein>
<dbReference type="eggNOG" id="ENOG502S33A">
    <property type="taxonomic scope" value="Eukaryota"/>
</dbReference>
<organism evidence="3">
    <name type="scientific">Gaeumannomyces tritici (strain R3-111a-1)</name>
    <name type="common">Wheat and barley take-all root rot fungus</name>
    <name type="synonym">Gaeumannomyces graminis var. tritici</name>
    <dbReference type="NCBI Taxonomy" id="644352"/>
    <lineage>
        <taxon>Eukaryota</taxon>
        <taxon>Fungi</taxon>
        <taxon>Dikarya</taxon>
        <taxon>Ascomycota</taxon>
        <taxon>Pezizomycotina</taxon>
        <taxon>Sordariomycetes</taxon>
        <taxon>Sordariomycetidae</taxon>
        <taxon>Magnaporthales</taxon>
        <taxon>Magnaporthaceae</taxon>
        <taxon>Gaeumannomyces</taxon>
    </lineage>
</organism>
<dbReference type="OrthoDB" id="2592504at2759"/>
<feature type="domain" description="DUF7726" evidence="2">
    <location>
        <begin position="246"/>
        <end position="326"/>
    </location>
</feature>
<accession>J3NPB1</accession>
<keyword evidence="5" id="KW-1185">Reference proteome</keyword>
<sequence length="374" mass="41164">MLKLGRHVMNKNLNPRIQIRTHPITPVLHQQPNPPWSPAPQSLYPPSPVCRAPPFPGGAPPLGERSLNIAPPAAAAAAAKRGTKRKSTDAPSEDPEAVKAMMFPAELDEMEDDDPRIAQYPRQTCNQVRKTIRTWTESGAQKIGEFQRTIGVSGPAYNRFMNRAGTWAGEETDTYWKAQIYFNQRKALGLPLALPKPKKPKTTAAPSGDANPEAAKKGAGQDAKVTKLLDACDDITLPGEGTEGGVPVYDTPSEMRKKFRALLAKEGVSRAAFMRALSKMIPDETHVSAQNLKTFMDQTGTMDGNTSKSFYAGYLLFEKQRVRDGKPKSAFRQEMEARHQPEGVERETNLKTTGFLCLAGERPHIDKFGSLQMV</sequence>
<feature type="region of interest" description="Disordered" evidence="1">
    <location>
        <begin position="72"/>
        <end position="97"/>
    </location>
</feature>
<reference evidence="4" key="5">
    <citation type="submission" date="2018-04" db="UniProtKB">
        <authorList>
            <consortium name="EnsemblFungi"/>
        </authorList>
    </citation>
    <scope>IDENTIFICATION</scope>
    <source>
        <strain evidence="4">R3-111a-1</strain>
    </source>
</reference>
<name>J3NPB1_GAET3</name>
<gene>
    <name evidence="4" type="primary">20343577</name>
    <name evidence="3" type="ORF">GGTG_03119</name>
</gene>
<evidence type="ECO:0000313" key="3">
    <source>
        <dbReference type="EMBL" id="EJT78016.1"/>
    </source>
</evidence>
<dbReference type="Pfam" id="PF24852">
    <property type="entry name" value="DUF7726"/>
    <property type="match status" value="2"/>
</dbReference>
<dbReference type="InterPro" id="IPR056143">
    <property type="entry name" value="DUF7726"/>
</dbReference>
<feature type="domain" description="DUF7726" evidence="2">
    <location>
        <begin position="123"/>
        <end position="190"/>
    </location>
</feature>
<evidence type="ECO:0000256" key="1">
    <source>
        <dbReference type="SAM" id="MobiDB-lite"/>
    </source>
</evidence>
<dbReference type="VEuPathDB" id="FungiDB:GGTG_03119"/>